<name>A0A1N7RW07_9BURK</name>
<evidence type="ECO:0000256" key="4">
    <source>
        <dbReference type="RuleBase" id="RU003322"/>
    </source>
</evidence>
<keyword evidence="2 4" id="KW-0547">Nucleotide-binding</keyword>
<dbReference type="RefSeq" id="WP_094779380.1">
    <property type="nucleotide sequence ID" value="NZ_CYGX02000019.1"/>
</dbReference>
<evidence type="ECO:0000256" key="3">
    <source>
        <dbReference type="ARBA" id="ARBA00022840"/>
    </source>
</evidence>
<evidence type="ECO:0000256" key="2">
    <source>
        <dbReference type="ARBA" id="ARBA00022741"/>
    </source>
</evidence>
<proteinExistence type="inferred from homology"/>
<dbReference type="Pfam" id="PF00012">
    <property type="entry name" value="HSP70"/>
    <property type="match status" value="1"/>
</dbReference>
<keyword evidence="6" id="KW-1185">Reference proteome</keyword>
<dbReference type="GO" id="GO:0005524">
    <property type="term" value="F:ATP binding"/>
    <property type="evidence" value="ECO:0007669"/>
    <property type="project" value="UniProtKB-KW"/>
</dbReference>
<dbReference type="AlphaFoldDB" id="A0A1N7RW07"/>
<dbReference type="PROSITE" id="PS00329">
    <property type="entry name" value="HSP70_2"/>
    <property type="match status" value="1"/>
</dbReference>
<dbReference type="SUPFAM" id="SSF53067">
    <property type="entry name" value="Actin-like ATPase domain"/>
    <property type="match status" value="2"/>
</dbReference>
<protein>
    <submittedName>
        <fullName evidence="5">Putative heat-shock chaperone Hsp70/DnaK</fullName>
    </submittedName>
</protein>
<organism evidence="5 6">
    <name type="scientific">Paraburkholderia ribeironis</name>
    <dbReference type="NCBI Taxonomy" id="1247936"/>
    <lineage>
        <taxon>Bacteria</taxon>
        <taxon>Pseudomonadati</taxon>
        <taxon>Pseudomonadota</taxon>
        <taxon>Betaproteobacteria</taxon>
        <taxon>Burkholderiales</taxon>
        <taxon>Burkholderiaceae</taxon>
        <taxon>Paraburkholderia</taxon>
    </lineage>
</organism>
<gene>
    <name evidence="5" type="ORF">BN2475_190165</name>
</gene>
<dbReference type="STRING" id="1247936.BN2475_190165"/>
<dbReference type="GO" id="GO:0140662">
    <property type="term" value="F:ATP-dependent protein folding chaperone"/>
    <property type="evidence" value="ECO:0007669"/>
    <property type="project" value="InterPro"/>
</dbReference>
<dbReference type="Proteomes" id="UP000187012">
    <property type="component" value="Unassembled WGS sequence"/>
</dbReference>
<dbReference type="CDD" id="cd10170">
    <property type="entry name" value="ASKHA_NBD_HSP70"/>
    <property type="match status" value="1"/>
</dbReference>
<evidence type="ECO:0000313" key="5">
    <source>
        <dbReference type="EMBL" id="SIT39281.1"/>
    </source>
</evidence>
<evidence type="ECO:0000256" key="1">
    <source>
        <dbReference type="ARBA" id="ARBA00007381"/>
    </source>
</evidence>
<accession>A0A1N7RW07</accession>
<dbReference type="Gene3D" id="3.30.420.40">
    <property type="match status" value="2"/>
</dbReference>
<comment type="similarity">
    <text evidence="1 4">Belongs to the heat shock protein 70 family.</text>
</comment>
<dbReference type="InterPro" id="IPR043129">
    <property type="entry name" value="ATPase_NBD"/>
</dbReference>
<dbReference type="PRINTS" id="PR00301">
    <property type="entry name" value="HEATSHOCK70"/>
</dbReference>
<keyword evidence="3 4" id="KW-0067">ATP-binding</keyword>
<dbReference type="OrthoDB" id="580874at2"/>
<dbReference type="PANTHER" id="PTHR19375">
    <property type="entry name" value="HEAT SHOCK PROTEIN 70KDA"/>
    <property type="match status" value="1"/>
</dbReference>
<dbReference type="EMBL" id="CYGX02000019">
    <property type="protein sequence ID" value="SIT39281.1"/>
    <property type="molecule type" value="Genomic_DNA"/>
</dbReference>
<dbReference type="InterPro" id="IPR013126">
    <property type="entry name" value="Hsp_70_fam"/>
</dbReference>
<sequence>MSDARYSIGIDLGTTHCALSFVDTSASDGEKTAQGVLPIAQLTGPGAIDNLELLPSFLYLPHPDELASGDLYLPWTGQREFAVGELARSRGAATPIRLVSSAKSWLCHPGVDRRAAILPNDAPPEVARVSPLESSVRYLTHLREAWDHAHPDAPFGEQDITVTIPASFDPAARELTAEAAEAAGYGRMTLLEEPQAALYSWIQKSDGQWRKQVKVGDIILVVDVGGGTTDLSLIAVIEREGNLELHRVAVGEHILLGGDNMDLALAHVVARKLAAQGTQADAWQLRALTYACRSAKETLLSDPATDTVPLVVPSRGSKLIGGSIRTELTRTELTQTILEGFFPQVDSAARPVSRARVGLTQLGLPYAQDAGITRHLAAFLGRQVGALAELEGLRGTAGNLVGNLGGDAGDNAAVDGASFLHPTAVLFNGGVFKSPLLIERIMGTLNSWLAAEGAAPARLLEGADLDLAVARGAAYYGYVRRGKGVRIRGGTARAYYIAIESAMPAVPGLEPPVQALCIAPFGMEEGTEAALPAQEFGLVVGEPVHFRFFGSSVRRQDQVGTLLDYWGPEELQELDEIEASLPAAGRTPGEVVPVKLHARVTEAGTLELEAIPRDSDERWKVEFDVRGNAPA</sequence>
<dbReference type="PROSITE" id="PS00297">
    <property type="entry name" value="HSP70_1"/>
    <property type="match status" value="1"/>
</dbReference>
<evidence type="ECO:0000313" key="6">
    <source>
        <dbReference type="Proteomes" id="UP000187012"/>
    </source>
</evidence>
<dbReference type="Gene3D" id="3.90.640.10">
    <property type="entry name" value="Actin, Chain A, domain 4"/>
    <property type="match status" value="1"/>
</dbReference>
<reference evidence="5 6" key="1">
    <citation type="submission" date="2016-12" db="EMBL/GenBank/DDBJ databases">
        <authorList>
            <person name="Song W.-J."/>
            <person name="Kurnit D.M."/>
        </authorList>
    </citation>
    <scope>NUCLEOTIDE SEQUENCE [LARGE SCALE GENOMIC DNA]</scope>
    <source>
        <strain evidence="5 6">STM7296</strain>
    </source>
</reference>
<dbReference type="InterPro" id="IPR018181">
    <property type="entry name" value="Heat_shock_70_CS"/>
</dbReference>